<keyword evidence="4" id="KW-1003">Cell membrane</keyword>
<dbReference type="KEGG" id="bwa:HLV38_04640"/>
<sequence>MWPRISLNDARTIAHYLGVLISFLSIGLAVPLVVAVVFQEWVPASHYVLTAGICLVVGTLLRFVRIQPGRLSFQQALIITGLSWVVLALFAAIPLWLSGHYGRVIDALFDSVSGVTTTGVSIISDLGHLSNADNMWRFVLHATGGLGFIVVGATFGLFGRGGGASLFSSEGRGEHIVPNVVQTARFISKIAAVFVAATTLVLCALCLMKGMEAPRALMHSLWLAISAFVTGGFTPTDFSAFYYHSPAIEFVLMVVMLAGSISFVLHSAIVRGRVIEFFRDMETIATFAWLAVLTVVFAATVSSSVGLSDLPTMLRRDLFTVISAYSTTGFLNITGSQLTETLTSGALLTIAVLMSVGGGTESTSGGIKVRRLAIIVKSIVSTVKQTLSPDSARISVSYYHLGRHTLSPELVRAAMTVTSLYGITYIAGTLVGIAAGYDATQAIFESVAMGSNAGLSAGIASQGMPAPLECFYILQMWAGRLEYVTFIALIVNVAVSLYPRTAVDRLARRVRDR</sequence>
<evidence type="ECO:0000256" key="4">
    <source>
        <dbReference type="ARBA" id="ARBA00022475"/>
    </source>
</evidence>
<comment type="subcellular location">
    <subcellularLocation>
        <location evidence="1">Cell membrane</location>
        <topology evidence="1">Multi-pass membrane protein</topology>
    </subcellularLocation>
</comment>
<accession>A0A6M8IXG3</accession>
<dbReference type="Proteomes" id="UP000503297">
    <property type="component" value="Chromosome"/>
</dbReference>
<evidence type="ECO:0000256" key="2">
    <source>
        <dbReference type="ARBA" id="ARBA00009137"/>
    </source>
</evidence>
<keyword evidence="8 9" id="KW-0472">Membrane</keyword>
<evidence type="ECO:0000256" key="1">
    <source>
        <dbReference type="ARBA" id="ARBA00004651"/>
    </source>
</evidence>
<keyword evidence="6 9" id="KW-1133">Transmembrane helix</keyword>
<comment type="similarity">
    <text evidence="2">Belongs to the TrkH potassium transport family.</text>
</comment>
<dbReference type="InterPro" id="IPR003445">
    <property type="entry name" value="Cat_transpt"/>
</dbReference>
<evidence type="ECO:0000256" key="6">
    <source>
        <dbReference type="ARBA" id="ARBA00022989"/>
    </source>
</evidence>
<evidence type="ECO:0000313" key="11">
    <source>
        <dbReference type="Proteomes" id="UP000503297"/>
    </source>
</evidence>
<keyword evidence="11" id="KW-1185">Reference proteome</keyword>
<feature type="transmembrane region" description="Helical" evidence="9">
    <location>
        <begin position="220"/>
        <end position="244"/>
    </location>
</feature>
<dbReference type="PANTHER" id="PTHR32024:SF2">
    <property type="entry name" value="TRK SYSTEM POTASSIUM UPTAKE PROTEIN TRKG-RELATED"/>
    <property type="match status" value="1"/>
</dbReference>
<dbReference type="GO" id="GO:0008324">
    <property type="term" value="F:monoatomic cation transmembrane transporter activity"/>
    <property type="evidence" value="ECO:0007669"/>
    <property type="project" value="InterPro"/>
</dbReference>
<keyword evidence="7" id="KW-0406">Ion transport</keyword>
<dbReference type="PANTHER" id="PTHR32024">
    <property type="entry name" value="TRK SYSTEM POTASSIUM UPTAKE PROTEIN TRKG-RELATED"/>
    <property type="match status" value="1"/>
</dbReference>
<dbReference type="Pfam" id="PF02386">
    <property type="entry name" value="TrkH"/>
    <property type="match status" value="1"/>
</dbReference>
<proteinExistence type="inferred from homology"/>
<dbReference type="GO" id="GO:0030001">
    <property type="term" value="P:metal ion transport"/>
    <property type="evidence" value="ECO:0007669"/>
    <property type="project" value="UniProtKB-ARBA"/>
</dbReference>
<gene>
    <name evidence="10" type="ORF">HLV38_04640</name>
</gene>
<feature type="transmembrane region" description="Helical" evidence="9">
    <location>
        <begin position="108"/>
        <end position="126"/>
    </location>
</feature>
<protein>
    <submittedName>
        <fullName evidence="10">TrkH family potassium uptake protein</fullName>
    </submittedName>
</protein>
<keyword evidence="5 9" id="KW-0812">Transmembrane</keyword>
<organism evidence="10 11">
    <name type="scientific">Berryella wangjianweii</name>
    <dbReference type="NCBI Taxonomy" id="2734634"/>
    <lineage>
        <taxon>Bacteria</taxon>
        <taxon>Bacillati</taxon>
        <taxon>Actinomycetota</taxon>
        <taxon>Coriobacteriia</taxon>
        <taxon>Eggerthellales</taxon>
        <taxon>Eggerthellaceae</taxon>
        <taxon>Berryella</taxon>
    </lineage>
</organism>
<keyword evidence="3" id="KW-0813">Transport</keyword>
<dbReference type="AlphaFoldDB" id="A0A6M8IXG3"/>
<name>A0A6M8IXG3_9ACTN</name>
<evidence type="ECO:0000256" key="8">
    <source>
        <dbReference type="ARBA" id="ARBA00023136"/>
    </source>
</evidence>
<feature type="transmembrane region" description="Helical" evidence="9">
    <location>
        <begin position="76"/>
        <end position="96"/>
    </location>
</feature>
<evidence type="ECO:0000256" key="7">
    <source>
        <dbReference type="ARBA" id="ARBA00023065"/>
    </source>
</evidence>
<dbReference type="EMBL" id="CP053716">
    <property type="protein sequence ID" value="QKF07485.1"/>
    <property type="molecule type" value="Genomic_DNA"/>
</dbReference>
<evidence type="ECO:0000256" key="5">
    <source>
        <dbReference type="ARBA" id="ARBA00022692"/>
    </source>
</evidence>
<evidence type="ECO:0000256" key="9">
    <source>
        <dbReference type="SAM" id="Phobius"/>
    </source>
</evidence>
<feature type="transmembrane region" description="Helical" evidence="9">
    <location>
        <begin position="138"/>
        <end position="158"/>
    </location>
</feature>
<feature type="transmembrane region" description="Helical" evidence="9">
    <location>
        <begin position="12"/>
        <end position="38"/>
    </location>
</feature>
<feature type="transmembrane region" description="Helical" evidence="9">
    <location>
        <begin position="483"/>
        <end position="503"/>
    </location>
</feature>
<evidence type="ECO:0000256" key="3">
    <source>
        <dbReference type="ARBA" id="ARBA00022448"/>
    </source>
</evidence>
<dbReference type="GO" id="GO:0005886">
    <property type="term" value="C:plasma membrane"/>
    <property type="evidence" value="ECO:0007669"/>
    <property type="project" value="UniProtKB-SubCell"/>
</dbReference>
<evidence type="ECO:0000313" key="10">
    <source>
        <dbReference type="EMBL" id="QKF07485.1"/>
    </source>
</evidence>
<feature type="transmembrane region" description="Helical" evidence="9">
    <location>
        <begin position="250"/>
        <end position="272"/>
    </location>
</feature>
<reference evidence="11" key="1">
    <citation type="submission" date="2020-05" db="EMBL/GenBank/DDBJ databases">
        <title>Novel species in genus Nocardioides.</title>
        <authorList>
            <person name="Zhang G."/>
        </authorList>
    </citation>
    <scope>NUCLEOTIDE SEQUENCE [LARGE SCALE GENOMIC DNA]</scope>
    <source>
        <strain evidence="11">zg-1050</strain>
    </source>
</reference>
<dbReference type="RefSeq" id="WP_172300704.1">
    <property type="nucleotide sequence ID" value="NZ_CP053716.1"/>
</dbReference>
<feature type="transmembrane region" description="Helical" evidence="9">
    <location>
        <begin position="44"/>
        <end position="64"/>
    </location>
</feature>
<feature type="transmembrane region" description="Helical" evidence="9">
    <location>
        <begin position="186"/>
        <end position="208"/>
    </location>
</feature>
<feature type="transmembrane region" description="Helical" evidence="9">
    <location>
        <begin position="284"/>
        <end position="307"/>
    </location>
</feature>